<dbReference type="InterPro" id="IPR014762">
    <property type="entry name" value="DNA_mismatch_repair_CS"/>
</dbReference>
<dbReference type="SMART" id="SM01340">
    <property type="entry name" value="DNA_mis_repair"/>
    <property type="match status" value="1"/>
</dbReference>
<sequence>MSDIIRLLPDALANQIAAGEVVQRPASVVKELLENAIDAGSTTIQLIVREAGKSLVQVIDDGSGMSETDARMSFERHATSKIKQSDDLFAIRTLGFRGEALASIAAVAQVELRTRRENEELGTLIRMEASQLKAQEAVASLPGTNIAVKNLFFNVPARRNFLRSNPVEMRHILDEFQRVALANPQINFSLYHNDQEVYNLQAGKLSHRIVGIYGKSYREQLAPCQEETPFVSVTGYIGKPEFAKKTRGEQFFFVNNRYIRHNYLHHAVMAAFEGLLPDESYPFYVLFIDIDPVHIDINVHPTKTEIKFDDERSVYAIILASVKKALGTHNISPSLDFGFNVNFPGLDTMPASSPSADSFKSAAGSYTKSPLEKSNLNNWKALYQEFQNNFPKQDIPEERKEETTSLTFESKANDLPMAKSASTVIPTEKEIATFQLHNRFIVAQVKSGMMLIDQHAAHERILYDRFIMNLHESTATAQQLLFPVTIDLNPSDFLILMEIQQEIIKLGFVFRLLGKNTVVIEGIPADVPTGNEKDLIEGLIEQFKWNKAQIDLTAKENIVRALARRSAVKKGVKLSSEEMHKLIEQLFSSTNPNYAPDGSPTLVVLNLEKINSFFAK</sequence>
<evidence type="ECO:0000259" key="6">
    <source>
        <dbReference type="SMART" id="SM00853"/>
    </source>
</evidence>
<dbReference type="InterPro" id="IPR013507">
    <property type="entry name" value="DNA_mismatch_S5_2-like"/>
</dbReference>
<dbReference type="Gene3D" id="3.30.1370.100">
    <property type="entry name" value="MutL, C-terminal domain, regulatory subdomain"/>
    <property type="match status" value="1"/>
</dbReference>
<protein>
    <recommendedName>
        <fullName evidence="2 5">DNA mismatch repair protein MutL</fullName>
    </recommendedName>
</protein>
<feature type="domain" description="MutL C-terminal dimerisation" evidence="6">
    <location>
        <begin position="432"/>
        <end position="574"/>
    </location>
</feature>
<dbReference type="InterPro" id="IPR014790">
    <property type="entry name" value="MutL_C"/>
</dbReference>
<dbReference type="Gene3D" id="3.30.565.10">
    <property type="entry name" value="Histidine kinase-like ATPase, C-terminal domain"/>
    <property type="match status" value="1"/>
</dbReference>
<reference evidence="8" key="1">
    <citation type="submission" date="2023-07" db="EMBL/GenBank/DDBJ databases">
        <title>The genome sequence of Rhodocytophaga aerolata KACC 12507.</title>
        <authorList>
            <person name="Zhang X."/>
        </authorList>
    </citation>
    <scope>NUCLEOTIDE SEQUENCE</scope>
    <source>
        <strain evidence="8">KACC 12507</strain>
    </source>
</reference>
<dbReference type="Pfam" id="PF13589">
    <property type="entry name" value="HATPase_c_3"/>
    <property type="match status" value="1"/>
</dbReference>
<dbReference type="RefSeq" id="WP_302039321.1">
    <property type="nucleotide sequence ID" value="NZ_JAUKPO010000012.1"/>
</dbReference>
<evidence type="ECO:0000259" key="7">
    <source>
        <dbReference type="SMART" id="SM01340"/>
    </source>
</evidence>
<keyword evidence="4 5" id="KW-0234">DNA repair</keyword>
<dbReference type="InterPro" id="IPR020667">
    <property type="entry name" value="DNA_mismatch_repair_MutL"/>
</dbReference>
<dbReference type="InterPro" id="IPR014721">
    <property type="entry name" value="Ribsml_uS5_D2-typ_fold_subgr"/>
</dbReference>
<comment type="similarity">
    <text evidence="1 5">Belongs to the DNA mismatch repair MutL/HexB family.</text>
</comment>
<comment type="function">
    <text evidence="5">This protein is involved in the repair of mismatches in DNA. It is required for dam-dependent methyl-directed DNA mismatch repair. May act as a 'molecular matchmaker', a protein that promotes the formation of a stable complex between two or more DNA-binding proteins in an ATP-dependent manner without itself being part of a final effector complex.</text>
</comment>
<organism evidence="8 9">
    <name type="scientific">Rhodocytophaga aerolata</name>
    <dbReference type="NCBI Taxonomy" id="455078"/>
    <lineage>
        <taxon>Bacteria</taxon>
        <taxon>Pseudomonadati</taxon>
        <taxon>Bacteroidota</taxon>
        <taxon>Cytophagia</taxon>
        <taxon>Cytophagales</taxon>
        <taxon>Rhodocytophagaceae</taxon>
        <taxon>Rhodocytophaga</taxon>
    </lineage>
</organism>
<dbReference type="SUPFAM" id="SSF54211">
    <property type="entry name" value="Ribosomal protein S5 domain 2-like"/>
    <property type="match status" value="1"/>
</dbReference>
<keyword evidence="8" id="KW-0540">Nuclease</keyword>
<dbReference type="InterPro" id="IPR036890">
    <property type="entry name" value="HATPase_C_sf"/>
</dbReference>
<dbReference type="InterPro" id="IPR042120">
    <property type="entry name" value="MutL_C_dimsub"/>
</dbReference>
<evidence type="ECO:0000256" key="2">
    <source>
        <dbReference type="ARBA" id="ARBA00021975"/>
    </source>
</evidence>
<dbReference type="NCBIfam" id="TIGR00585">
    <property type="entry name" value="mutl"/>
    <property type="match status" value="1"/>
</dbReference>
<dbReference type="PROSITE" id="PS00058">
    <property type="entry name" value="DNA_MISMATCH_REPAIR_1"/>
    <property type="match status" value="1"/>
</dbReference>
<evidence type="ECO:0000313" key="8">
    <source>
        <dbReference type="EMBL" id="MDO1448520.1"/>
    </source>
</evidence>
<keyword evidence="9" id="KW-1185">Reference proteome</keyword>
<dbReference type="GO" id="GO:0004519">
    <property type="term" value="F:endonuclease activity"/>
    <property type="evidence" value="ECO:0007669"/>
    <property type="project" value="UniProtKB-KW"/>
</dbReference>
<dbReference type="EMBL" id="JAUKPO010000012">
    <property type="protein sequence ID" value="MDO1448520.1"/>
    <property type="molecule type" value="Genomic_DNA"/>
</dbReference>
<dbReference type="InterPro" id="IPR038973">
    <property type="entry name" value="MutL/Mlh/Pms-like"/>
</dbReference>
<dbReference type="SUPFAM" id="SSF55874">
    <property type="entry name" value="ATPase domain of HSP90 chaperone/DNA topoisomerase II/histidine kinase"/>
    <property type="match status" value="1"/>
</dbReference>
<evidence type="ECO:0000256" key="5">
    <source>
        <dbReference type="HAMAP-Rule" id="MF_00149"/>
    </source>
</evidence>
<evidence type="ECO:0000256" key="1">
    <source>
        <dbReference type="ARBA" id="ARBA00006082"/>
    </source>
</evidence>
<dbReference type="Pfam" id="PF08676">
    <property type="entry name" value="MutL_C"/>
    <property type="match status" value="1"/>
</dbReference>
<dbReference type="Gene3D" id="3.30.1540.20">
    <property type="entry name" value="MutL, C-terminal domain, dimerisation subdomain"/>
    <property type="match status" value="1"/>
</dbReference>
<proteinExistence type="inferred from homology"/>
<dbReference type="InterPro" id="IPR020568">
    <property type="entry name" value="Ribosomal_Su5_D2-typ_SF"/>
</dbReference>
<dbReference type="PANTHER" id="PTHR10073:SF12">
    <property type="entry name" value="DNA MISMATCH REPAIR PROTEIN MLH1"/>
    <property type="match status" value="1"/>
</dbReference>
<accession>A0ABT8R8V9</accession>
<feature type="domain" description="DNA mismatch repair protein S5" evidence="7">
    <location>
        <begin position="209"/>
        <end position="327"/>
    </location>
</feature>
<dbReference type="Pfam" id="PF01119">
    <property type="entry name" value="DNA_mis_repair"/>
    <property type="match status" value="1"/>
</dbReference>
<dbReference type="Proteomes" id="UP001168528">
    <property type="component" value="Unassembled WGS sequence"/>
</dbReference>
<dbReference type="InterPro" id="IPR037198">
    <property type="entry name" value="MutL_C_sf"/>
</dbReference>
<evidence type="ECO:0000256" key="3">
    <source>
        <dbReference type="ARBA" id="ARBA00022763"/>
    </source>
</evidence>
<evidence type="ECO:0000313" key="9">
    <source>
        <dbReference type="Proteomes" id="UP001168528"/>
    </source>
</evidence>
<dbReference type="HAMAP" id="MF_00149">
    <property type="entry name" value="DNA_mis_repair"/>
    <property type="match status" value="1"/>
</dbReference>
<dbReference type="Gene3D" id="3.30.230.10">
    <property type="match status" value="1"/>
</dbReference>
<keyword evidence="3 5" id="KW-0227">DNA damage</keyword>
<dbReference type="SMART" id="SM00853">
    <property type="entry name" value="MutL_C"/>
    <property type="match status" value="1"/>
</dbReference>
<dbReference type="PANTHER" id="PTHR10073">
    <property type="entry name" value="DNA MISMATCH REPAIR PROTEIN MLH, PMS, MUTL"/>
    <property type="match status" value="1"/>
</dbReference>
<dbReference type="SUPFAM" id="SSF118116">
    <property type="entry name" value="DNA mismatch repair protein MutL"/>
    <property type="match status" value="1"/>
</dbReference>
<evidence type="ECO:0000256" key="4">
    <source>
        <dbReference type="ARBA" id="ARBA00023204"/>
    </source>
</evidence>
<dbReference type="CDD" id="cd00782">
    <property type="entry name" value="MutL_Trans"/>
    <property type="match status" value="1"/>
</dbReference>
<comment type="caution">
    <text evidence="8">The sequence shown here is derived from an EMBL/GenBank/DDBJ whole genome shotgun (WGS) entry which is preliminary data.</text>
</comment>
<dbReference type="InterPro" id="IPR002099">
    <property type="entry name" value="MutL/Mlh/PMS"/>
</dbReference>
<keyword evidence="8" id="KW-0378">Hydrolase</keyword>
<keyword evidence="8" id="KW-0255">Endonuclease</keyword>
<gene>
    <name evidence="5 8" type="primary">mutL</name>
    <name evidence="8" type="ORF">Q0590_19745</name>
</gene>
<dbReference type="CDD" id="cd16926">
    <property type="entry name" value="HATPase_MutL-MLH-PMS-like"/>
    <property type="match status" value="1"/>
</dbReference>
<dbReference type="InterPro" id="IPR042121">
    <property type="entry name" value="MutL_C_regsub"/>
</dbReference>
<name>A0ABT8R8V9_9BACT</name>